<reference evidence="2 3" key="1">
    <citation type="submission" date="2021-03" db="EMBL/GenBank/DDBJ databases">
        <title>Antimicrobial resistance genes in bacteria isolated from Japanese honey, and their potential for conferring macrolide and lincosamide resistance in the American foulbrood pathogen Paenibacillus larvae.</title>
        <authorList>
            <person name="Okamoto M."/>
            <person name="Kumagai M."/>
            <person name="Kanamori H."/>
            <person name="Takamatsu D."/>
        </authorList>
    </citation>
    <scope>NUCLEOTIDE SEQUENCE [LARGE SCALE GENOMIC DNA]</scope>
    <source>
        <strain evidence="2 3">J41TS12</strain>
    </source>
</reference>
<comment type="caution">
    <text evidence="2">The sequence shown here is derived from an EMBL/GenBank/DDBJ whole genome shotgun (WGS) entry which is preliminary data.</text>
</comment>
<evidence type="ECO:0000313" key="2">
    <source>
        <dbReference type="EMBL" id="GIO39647.1"/>
    </source>
</evidence>
<accession>A0A919XV12</accession>
<feature type="compositionally biased region" description="Basic and acidic residues" evidence="1">
    <location>
        <begin position="13"/>
        <end position="23"/>
    </location>
</feature>
<name>A0A919XV12_9BACL</name>
<feature type="compositionally biased region" description="Basic residues" evidence="1">
    <location>
        <begin position="1"/>
        <end position="12"/>
    </location>
</feature>
<keyword evidence="3" id="KW-1185">Reference proteome</keyword>
<gene>
    <name evidence="2" type="ORF">J41TS12_45080</name>
</gene>
<protein>
    <submittedName>
        <fullName evidence="2">Uncharacterized protein</fullName>
    </submittedName>
</protein>
<proteinExistence type="predicted"/>
<organism evidence="2 3">
    <name type="scientific">Paenibacillus antibioticophila</name>
    <dbReference type="NCBI Taxonomy" id="1274374"/>
    <lineage>
        <taxon>Bacteria</taxon>
        <taxon>Bacillati</taxon>
        <taxon>Bacillota</taxon>
        <taxon>Bacilli</taxon>
        <taxon>Bacillales</taxon>
        <taxon>Paenibacillaceae</taxon>
        <taxon>Paenibacillus</taxon>
    </lineage>
</organism>
<sequence>MARSSASKKRIKAVREGKRDPLHSRSPFANQDLRTRTTKTKQDVLNRTKYKNRISYEGDSGSYLFCPGSMSCGIFVMVKNSS</sequence>
<dbReference type="EMBL" id="BORR01000025">
    <property type="protein sequence ID" value="GIO39647.1"/>
    <property type="molecule type" value="Genomic_DNA"/>
</dbReference>
<dbReference type="AlphaFoldDB" id="A0A919XV12"/>
<feature type="region of interest" description="Disordered" evidence="1">
    <location>
        <begin position="1"/>
        <end position="31"/>
    </location>
</feature>
<dbReference type="RefSeq" id="WP_212943098.1">
    <property type="nucleotide sequence ID" value="NZ_BORR01000025.1"/>
</dbReference>
<dbReference type="Proteomes" id="UP000681162">
    <property type="component" value="Unassembled WGS sequence"/>
</dbReference>
<evidence type="ECO:0000313" key="3">
    <source>
        <dbReference type="Proteomes" id="UP000681162"/>
    </source>
</evidence>
<evidence type="ECO:0000256" key="1">
    <source>
        <dbReference type="SAM" id="MobiDB-lite"/>
    </source>
</evidence>